<dbReference type="HOGENOM" id="CLU_787727_0_0_1"/>
<proteinExistence type="predicted"/>
<reference evidence="1" key="1">
    <citation type="submission" date="2013-12" db="EMBL/GenBank/DDBJ databases">
        <authorList>
            <person name="Genoscope - CEA"/>
        </authorList>
    </citation>
    <scope>NUCLEOTIDE SEQUENCE</scope>
    <source>
        <strain evidence="1">CBS 1993</strain>
    </source>
</reference>
<dbReference type="Proteomes" id="UP000019384">
    <property type="component" value="Unassembled WGS sequence"/>
</dbReference>
<dbReference type="GeneID" id="34521588"/>
<keyword evidence="2" id="KW-1185">Reference proteome</keyword>
<dbReference type="PANTHER" id="PTHR31061:SF24">
    <property type="entry name" value="LD22376P"/>
    <property type="match status" value="1"/>
</dbReference>
<dbReference type="PANTHER" id="PTHR31061">
    <property type="entry name" value="LD22376P"/>
    <property type="match status" value="1"/>
</dbReference>
<evidence type="ECO:0000313" key="2">
    <source>
        <dbReference type="Proteomes" id="UP000019384"/>
    </source>
</evidence>
<reference evidence="1" key="2">
    <citation type="submission" date="2014-02" db="EMBL/GenBank/DDBJ databases">
        <title>Complete DNA sequence of /Kuraishia capsulata/ illustrates novel genomic features among budding yeasts (/Saccharomycotina/).</title>
        <authorList>
            <person name="Morales L."/>
            <person name="Noel B."/>
            <person name="Porcel B."/>
            <person name="Marcet-Houben M."/>
            <person name="Hullo M-F."/>
            <person name="Sacerdot C."/>
            <person name="Tekaia F."/>
            <person name="Leh-Louis V."/>
            <person name="Despons L."/>
            <person name="Khanna V."/>
            <person name="Aury J-M."/>
            <person name="Barbe V."/>
            <person name="Couloux A."/>
            <person name="Labadie K."/>
            <person name="Pelletier E."/>
            <person name="Souciet J-L."/>
            <person name="Boekhout T."/>
            <person name="Gabaldon T."/>
            <person name="Wincker P."/>
            <person name="Dujon B."/>
        </authorList>
    </citation>
    <scope>NUCLEOTIDE SEQUENCE</scope>
    <source>
        <strain evidence="1">CBS 1993</strain>
    </source>
</reference>
<sequence length="331" mass="36316">MMSRDISRDVIRGLTILEMNHTEFSSSPIFDHASYQDKKLNYADTIFPCFSFLTGFSGRPVPFVKNLQTIGLGLCFNALPILVNGGRLRLPGVLQRHGLASIILSASPEKGYIFPVLSTATWFAISVFLAADPKDPFTKPEDTAQQRIDKPIFKDRIYSSSYDPEGLLGALMTAVTIWSGTWFSRQGFSLIEALACGSALLATGKLLSLASPKFLPVSKPLWSPTFTLMTSGYSICKCALVKASIPYLPVSLLRALGTVGKKSMEVYFFGEILDIALKYGGSKSIWVKAKSWLESRVGSTISEIIMILSSDVALAAFAFACSRYDWSIRLL</sequence>
<accession>W6MX37</accession>
<evidence type="ECO:0000313" key="1">
    <source>
        <dbReference type="EMBL" id="CDK28210.1"/>
    </source>
</evidence>
<protein>
    <submittedName>
        <fullName evidence="1">Uncharacterized protein</fullName>
    </submittedName>
</protein>
<name>W6MX37_9ASCO</name>
<gene>
    <name evidence="1" type="ORF">KUCA_T00004192001</name>
</gene>
<dbReference type="OrthoDB" id="2149840at2759"/>
<organism evidence="1 2">
    <name type="scientific">Kuraishia capsulata CBS 1993</name>
    <dbReference type="NCBI Taxonomy" id="1382522"/>
    <lineage>
        <taxon>Eukaryota</taxon>
        <taxon>Fungi</taxon>
        <taxon>Dikarya</taxon>
        <taxon>Ascomycota</taxon>
        <taxon>Saccharomycotina</taxon>
        <taxon>Pichiomycetes</taxon>
        <taxon>Pichiales</taxon>
        <taxon>Pichiaceae</taxon>
        <taxon>Kuraishia</taxon>
    </lineage>
</organism>
<dbReference type="AlphaFoldDB" id="W6MX37"/>
<dbReference type="RefSeq" id="XP_022460200.1">
    <property type="nucleotide sequence ID" value="XM_022600900.1"/>
</dbReference>
<dbReference type="EMBL" id="HG793129">
    <property type="protein sequence ID" value="CDK28210.1"/>
    <property type="molecule type" value="Genomic_DNA"/>
</dbReference>